<accession>A0A328BJV4</accession>
<sequence length="260" mass="28346">MPPTSEPTTLAAPGAATDGTATGTTAAGEVADDTAALLPLTTPLQLQAAGELPTELPSGSIVRRRPRPFVPSRLFITGLYAPELSTVRRAGFERPGHSAGLQVEYLLRPRLRLTVGLLSSMKYYRASSKDYAPARPPLYPIEYIDATCRITDIPVNLRYEAWQGVRYRAFVGAGLSSLLMRDEQYRYIYSGTAYTYTRQVRKGSKHPFSVVNLSAGLERQLSPRWSVQAEPYLKMPLGGVGAGKVRLSSGGVFFGLKYGL</sequence>
<dbReference type="EMBL" id="QHKM01000003">
    <property type="protein sequence ID" value="RAK66899.1"/>
    <property type="molecule type" value="Genomic_DNA"/>
</dbReference>
<feature type="compositionally biased region" description="Low complexity" evidence="1">
    <location>
        <begin position="8"/>
        <end position="23"/>
    </location>
</feature>
<evidence type="ECO:0000313" key="2">
    <source>
        <dbReference type="EMBL" id="RAK66899.1"/>
    </source>
</evidence>
<protein>
    <recommendedName>
        <fullName evidence="4">Outer membrane protein beta-barrel domain-containing protein</fullName>
    </recommendedName>
</protein>
<keyword evidence="3" id="KW-1185">Reference proteome</keyword>
<name>A0A328BJV4_9BACT</name>
<organism evidence="2 3">
    <name type="scientific">Hymenobacter edaphi</name>
    <dbReference type="NCBI Taxonomy" id="2211146"/>
    <lineage>
        <taxon>Bacteria</taxon>
        <taxon>Pseudomonadati</taxon>
        <taxon>Bacteroidota</taxon>
        <taxon>Cytophagia</taxon>
        <taxon>Cytophagales</taxon>
        <taxon>Hymenobacteraceae</taxon>
        <taxon>Hymenobacter</taxon>
    </lineage>
</organism>
<proteinExistence type="predicted"/>
<evidence type="ECO:0000256" key="1">
    <source>
        <dbReference type="SAM" id="MobiDB-lite"/>
    </source>
</evidence>
<dbReference type="Proteomes" id="UP000248553">
    <property type="component" value="Unassembled WGS sequence"/>
</dbReference>
<evidence type="ECO:0000313" key="3">
    <source>
        <dbReference type="Proteomes" id="UP000248553"/>
    </source>
</evidence>
<evidence type="ECO:0008006" key="4">
    <source>
        <dbReference type="Google" id="ProtNLM"/>
    </source>
</evidence>
<reference evidence="3" key="1">
    <citation type="submission" date="2018-05" db="EMBL/GenBank/DDBJ databases">
        <authorList>
            <person name="Nie L."/>
        </authorList>
    </citation>
    <scope>NUCLEOTIDE SEQUENCE [LARGE SCALE GENOMIC DNA]</scope>
    <source>
        <strain evidence="3">NL</strain>
    </source>
</reference>
<feature type="region of interest" description="Disordered" evidence="1">
    <location>
        <begin position="1"/>
        <end position="23"/>
    </location>
</feature>
<comment type="caution">
    <text evidence="2">The sequence shown here is derived from an EMBL/GenBank/DDBJ whole genome shotgun (WGS) entry which is preliminary data.</text>
</comment>
<dbReference type="AlphaFoldDB" id="A0A328BJV4"/>
<gene>
    <name evidence="2" type="ORF">DLM85_11870</name>
</gene>